<evidence type="ECO:0000313" key="9">
    <source>
        <dbReference type="EMBL" id="KJF44429.1"/>
    </source>
</evidence>
<reference evidence="9 10" key="1">
    <citation type="submission" date="2014-09" db="EMBL/GenBank/DDBJ databases">
        <title>Draft Genome Sequence of Draconibacterium sp. JN14CK-3.</title>
        <authorList>
            <person name="Dong C."/>
            <person name="Lai Q."/>
            <person name="Shao Z."/>
        </authorList>
    </citation>
    <scope>NUCLEOTIDE SEQUENCE [LARGE SCALE GENOMIC DNA]</scope>
    <source>
        <strain evidence="9 10">JN14CK-3</strain>
    </source>
</reference>
<keyword evidence="4" id="KW-0238">DNA-binding</keyword>
<dbReference type="PANTHER" id="PTHR48111:SF1">
    <property type="entry name" value="TWO-COMPONENT RESPONSE REGULATOR ORR33"/>
    <property type="match status" value="1"/>
</dbReference>
<feature type="modified residue" description="4-aspartylphosphate" evidence="6">
    <location>
        <position position="57"/>
    </location>
</feature>
<dbReference type="OrthoDB" id="1524092at2"/>
<evidence type="ECO:0000259" key="8">
    <source>
        <dbReference type="PROSITE" id="PS50110"/>
    </source>
</evidence>
<keyword evidence="3" id="KW-0805">Transcription regulation</keyword>
<dbReference type="InterPro" id="IPR001789">
    <property type="entry name" value="Sig_transdc_resp-reg_receiver"/>
</dbReference>
<keyword evidence="7" id="KW-1133">Transmembrane helix</keyword>
<protein>
    <recommendedName>
        <fullName evidence="8">Response regulatory domain-containing protein</fullName>
    </recommendedName>
</protein>
<dbReference type="SMART" id="SM00448">
    <property type="entry name" value="REC"/>
    <property type="match status" value="1"/>
</dbReference>
<keyword evidence="10" id="KW-1185">Reference proteome</keyword>
<dbReference type="Pfam" id="PF00072">
    <property type="entry name" value="Response_reg"/>
    <property type="match status" value="1"/>
</dbReference>
<dbReference type="EMBL" id="JRHC01000001">
    <property type="protein sequence ID" value="KJF44429.1"/>
    <property type="molecule type" value="Genomic_DNA"/>
</dbReference>
<dbReference type="GO" id="GO:0000156">
    <property type="term" value="F:phosphorelay response regulator activity"/>
    <property type="evidence" value="ECO:0007669"/>
    <property type="project" value="TreeGrafter"/>
</dbReference>
<dbReference type="STRING" id="1544798.LH29_02730"/>
<organism evidence="9 10">
    <name type="scientific">Draconibacterium sediminis</name>
    <dbReference type="NCBI Taxonomy" id="1544798"/>
    <lineage>
        <taxon>Bacteria</taxon>
        <taxon>Pseudomonadati</taxon>
        <taxon>Bacteroidota</taxon>
        <taxon>Bacteroidia</taxon>
        <taxon>Marinilabiliales</taxon>
        <taxon>Prolixibacteraceae</taxon>
        <taxon>Draconibacterium</taxon>
    </lineage>
</organism>
<keyword evidence="5" id="KW-0804">Transcription</keyword>
<dbReference type="GO" id="GO:0032993">
    <property type="term" value="C:protein-DNA complex"/>
    <property type="evidence" value="ECO:0007669"/>
    <property type="project" value="TreeGrafter"/>
</dbReference>
<evidence type="ECO:0000256" key="1">
    <source>
        <dbReference type="ARBA" id="ARBA00022553"/>
    </source>
</evidence>
<evidence type="ECO:0000256" key="3">
    <source>
        <dbReference type="ARBA" id="ARBA00023015"/>
    </source>
</evidence>
<dbReference type="GO" id="GO:0006355">
    <property type="term" value="P:regulation of DNA-templated transcription"/>
    <property type="evidence" value="ECO:0007669"/>
    <property type="project" value="TreeGrafter"/>
</dbReference>
<evidence type="ECO:0000256" key="7">
    <source>
        <dbReference type="SAM" id="Phobius"/>
    </source>
</evidence>
<feature type="domain" description="Response regulatory" evidence="8">
    <location>
        <begin position="8"/>
        <end position="122"/>
    </location>
</feature>
<dbReference type="CDD" id="cd00156">
    <property type="entry name" value="REC"/>
    <property type="match status" value="1"/>
</dbReference>
<dbReference type="Gene3D" id="3.40.50.2300">
    <property type="match status" value="1"/>
</dbReference>
<accession>A0A0D8JCI5</accession>
<evidence type="ECO:0000256" key="6">
    <source>
        <dbReference type="PROSITE-ProRule" id="PRU00169"/>
    </source>
</evidence>
<dbReference type="PANTHER" id="PTHR48111">
    <property type="entry name" value="REGULATOR OF RPOS"/>
    <property type="match status" value="1"/>
</dbReference>
<keyword evidence="7" id="KW-0472">Membrane</keyword>
<dbReference type="InterPro" id="IPR039420">
    <property type="entry name" value="WalR-like"/>
</dbReference>
<dbReference type="Proteomes" id="UP000032544">
    <property type="component" value="Unassembled WGS sequence"/>
</dbReference>
<comment type="caution">
    <text evidence="9">The sequence shown here is derived from an EMBL/GenBank/DDBJ whole genome shotgun (WGS) entry which is preliminary data.</text>
</comment>
<dbReference type="SUPFAM" id="SSF52172">
    <property type="entry name" value="CheY-like"/>
    <property type="match status" value="1"/>
</dbReference>
<dbReference type="AlphaFoldDB" id="A0A0D8JCI5"/>
<dbReference type="PROSITE" id="PS50110">
    <property type="entry name" value="RESPONSE_REGULATORY"/>
    <property type="match status" value="1"/>
</dbReference>
<dbReference type="GO" id="GO:0005829">
    <property type="term" value="C:cytosol"/>
    <property type="evidence" value="ECO:0007669"/>
    <property type="project" value="TreeGrafter"/>
</dbReference>
<keyword evidence="2" id="KW-0902">Two-component regulatory system</keyword>
<feature type="transmembrane region" description="Helical" evidence="7">
    <location>
        <begin position="137"/>
        <end position="160"/>
    </location>
</feature>
<evidence type="ECO:0000313" key="10">
    <source>
        <dbReference type="Proteomes" id="UP000032544"/>
    </source>
</evidence>
<dbReference type="InterPro" id="IPR011006">
    <property type="entry name" value="CheY-like_superfamily"/>
</dbReference>
<dbReference type="GO" id="GO:0000976">
    <property type="term" value="F:transcription cis-regulatory region binding"/>
    <property type="evidence" value="ECO:0007669"/>
    <property type="project" value="TreeGrafter"/>
</dbReference>
<sequence length="164" mass="18843">MQETKNPLIFLIEDSTVYKDLIVGYLQSNKFSNLKVFKNGDECLKQIHLKPDIIILDYSTEGTSGLEFMLQVEREYSHIDFIFLSAQSKVDTAVKIMKLGAADYIIKNDQAPQKLVESIERLKDSTKQEKKRFSFKLGVLVFFIALFLIIMIITFVSVFFDVGL</sequence>
<gene>
    <name evidence="9" type="ORF">LH29_02730</name>
</gene>
<name>A0A0D8JCI5_9BACT</name>
<proteinExistence type="predicted"/>
<evidence type="ECO:0000256" key="4">
    <source>
        <dbReference type="ARBA" id="ARBA00023125"/>
    </source>
</evidence>
<dbReference type="RefSeq" id="WP_045025983.1">
    <property type="nucleotide sequence ID" value="NZ_JRHC01000001.1"/>
</dbReference>
<evidence type="ECO:0000256" key="2">
    <source>
        <dbReference type="ARBA" id="ARBA00023012"/>
    </source>
</evidence>
<keyword evidence="7" id="KW-0812">Transmembrane</keyword>
<evidence type="ECO:0000256" key="5">
    <source>
        <dbReference type="ARBA" id="ARBA00023163"/>
    </source>
</evidence>
<keyword evidence="1 6" id="KW-0597">Phosphoprotein</keyword>